<dbReference type="GO" id="GO:0003723">
    <property type="term" value="F:RNA binding"/>
    <property type="evidence" value="ECO:0007669"/>
    <property type="project" value="InterPro"/>
</dbReference>
<evidence type="ECO:0000259" key="1">
    <source>
        <dbReference type="SMART" id="SM00955"/>
    </source>
</evidence>
<reference evidence="2 3" key="3">
    <citation type="journal article" date="2016" name="Sci. Rep.">
        <title>Genome-wide diversity and gene expression profiling of Babesia microti isolates identify polymorphic genes that mediate host-pathogen interactions.</title>
        <authorList>
            <person name="Silva J.C."/>
            <person name="Cornillot E."/>
            <person name="McCracken C."/>
            <person name="Usmani-Brown S."/>
            <person name="Dwivedi A."/>
            <person name="Ifeonu O.O."/>
            <person name="Crabtree J."/>
            <person name="Gotia H.T."/>
            <person name="Virji A.Z."/>
            <person name="Reynes C."/>
            <person name="Colinge J."/>
            <person name="Kumar V."/>
            <person name="Lawres L."/>
            <person name="Pazzi J.E."/>
            <person name="Pablo J.V."/>
            <person name="Hung C."/>
            <person name="Brancato J."/>
            <person name="Kumari P."/>
            <person name="Orvis J."/>
            <person name="Tretina K."/>
            <person name="Chibucos M."/>
            <person name="Ott S."/>
            <person name="Sadzewicz L."/>
            <person name="Sengamalay N."/>
            <person name="Shetty A.C."/>
            <person name="Su Q."/>
            <person name="Tallon L."/>
            <person name="Fraser C.M."/>
            <person name="Frutos R."/>
            <person name="Molina D.M."/>
            <person name="Krause P.J."/>
            <person name="Ben Mamoun C."/>
        </authorList>
    </citation>
    <scope>NUCLEOTIDE SEQUENCE [LARGE SCALE GENOMIC DNA]</scope>
    <source>
        <strain evidence="2 3">RI</strain>
    </source>
</reference>
<dbReference type="GO" id="GO:0000175">
    <property type="term" value="F:3'-5'-RNA exonuclease activity"/>
    <property type="evidence" value="ECO:0007669"/>
    <property type="project" value="TreeGrafter"/>
</dbReference>
<dbReference type="InterPro" id="IPR041505">
    <property type="entry name" value="Dis3_CSD2"/>
</dbReference>
<dbReference type="Gene3D" id="2.40.50.690">
    <property type="match status" value="1"/>
</dbReference>
<evidence type="ECO:0000313" key="3">
    <source>
        <dbReference type="Proteomes" id="UP000002899"/>
    </source>
</evidence>
<reference evidence="2 3" key="1">
    <citation type="journal article" date="2012" name="Nucleic Acids Res.">
        <title>Sequencing of the smallest Apicomplexan genome from the human pathogen Babesia microti.</title>
        <authorList>
            <person name="Cornillot E."/>
            <person name="Hadj-Kaddour K."/>
            <person name="Dassouli A."/>
            <person name="Noel B."/>
            <person name="Ranwez V."/>
            <person name="Vacherie B."/>
            <person name="Augagneur Y."/>
            <person name="Bres V."/>
            <person name="Duclos A."/>
            <person name="Randazzo S."/>
            <person name="Carcy B."/>
            <person name="Debierre-Grockiego F."/>
            <person name="Delbecq S."/>
            <person name="Moubri-Menage K."/>
            <person name="Shams-Eldin H."/>
            <person name="Usmani-Brown S."/>
            <person name="Bringaud F."/>
            <person name="Wincker P."/>
            <person name="Vivares C.P."/>
            <person name="Schwarz R.T."/>
            <person name="Schetters T.P."/>
            <person name="Krause P.J."/>
            <person name="Gorenflot A."/>
            <person name="Berry V."/>
            <person name="Barbe V."/>
            <person name="Ben Mamoun C."/>
        </authorList>
    </citation>
    <scope>NUCLEOTIDE SEQUENCE [LARGE SCALE GENOMIC DNA]</scope>
    <source>
        <strain evidence="2 3">RI</strain>
    </source>
</reference>
<dbReference type="VEuPathDB" id="PiroplasmaDB:BMR1_02g01290"/>
<dbReference type="RefSeq" id="XP_012648029.1">
    <property type="nucleotide sequence ID" value="XM_012792575.1"/>
</dbReference>
<dbReference type="GeneID" id="24424044"/>
<dbReference type="InterPro" id="IPR012340">
    <property type="entry name" value="NA-bd_OB-fold"/>
</dbReference>
<dbReference type="InterPro" id="IPR050180">
    <property type="entry name" value="RNR_Ribonuclease"/>
</dbReference>
<gene>
    <name evidence="2" type="ORF">BMR1_02g01290</name>
</gene>
<sequence length="918" mass="105182">MSWILSGRTNSLKRLFFIGNNRYFLRKNGRLSTFLSNFSNVVSNRNDSTIQLSSSLDKNNNNIQDCQNKSPNELFEPYWTSIDVNSFIEKNPTLVTKGTVSIPAFNTSDSYVKSNQFTNKIFGFIARNRAFHGDVVEAIKIRRTKCKTNISNLDNVDASEGCRVVRVIKRNPQIYKLVGTLKYSEANNQTQTCTNTRQLRVQPKDHRFPAFIIPEDTIDISILNMIRDGFLSKKSYICTFMFHSWETNAVEPTAKLLNIIGESGDSKAEADALVSFYGFNHLDFNQDIIDECKQMDSLPDVERVDLTGLNTFSIDPPTAKDLDDAISIESIKNSKNNYRVGVHIADVSHYVKPHTHIDMEAKIRGTTVYLDHFVYPMLPRKLSEDLCSLLPGIPKKCFTVVFDVNIDCGDVTNIRFFKSVIISRFKLSYVTAENIINDKDISDLNIPNEISKRIKLLHRVSKLLKHKRMGNNKGMQMNSDYSEQLHIPLVDNMFGFHESIDSQKCYESGDNHITKVCDYPKLEIQPLHPNSHSLIEELMVLTNQLVAEHLLKHYKLSLFRIHQDTSDDVRKHLIKHIPQNVLEFLDVDVETVPIQTLLNKCKEHIDSYEFDCLNFIALQKFKEASYIASAKSDFACTESTSNCANLLQNSLSVDISHWGLGIDAYLHFTSPIRRYADIITHRLLEDSLSPKNLYNYDCKLISSVAGICNIKKRFAFDAQIEYRSLILNKYLQWANNYCKHKLIDGFVKCYDSDVYGYHSLGVIKDIILPSLIYCEIEKLCKVKFRTKQSDKTAVCLYVPFLRQMRSLSLDTLNLEAKEVFFEYDNSLYRFTFESNKLEQNNSYNNNSDIRPTENDDVLNSTINGVCDKQHTSKIVDCPIKTTSLLCIGNNGKSWIFKPMSTSDIVLVAGSQMWSVRLY</sequence>
<keyword evidence="2" id="KW-0378">Hydrolase</keyword>
<dbReference type="Gene3D" id="2.40.50.700">
    <property type="match status" value="1"/>
</dbReference>
<dbReference type="GO" id="GO:0000932">
    <property type="term" value="C:P-body"/>
    <property type="evidence" value="ECO:0007669"/>
    <property type="project" value="TreeGrafter"/>
</dbReference>
<dbReference type="Pfam" id="PF00773">
    <property type="entry name" value="RNB"/>
    <property type="match status" value="1"/>
</dbReference>
<accession>I7IQ28</accession>
<evidence type="ECO:0000313" key="2">
    <source>
        <dbReference type="EMBL" id="CCF73420.1"/>
    </source>
</evidence>
<feature type="domain" description="RNB" evidence="1">
    <location>
        <begin position="303"/>
        <end position="690"/>
    </location>
</feature>
<dbReference type="EMBL" id="FO082872">
    <property type="protein sequence ID" value="CCF73420.1"/>
    <property type="molecule type" value="Genomic_DNA"/>
</dbReference>
<reference evidence="2 3" key="2">
    <citation type="journal article" date="2013" name="PLoS ONE">
        <title>Whole genome mapping and re-organization of the nuclear and mitochondrial genomes of Babesia microti isolates.</title>
        <authorList>
            <person name="Cornillot E."/>
            <person name="Dassouli A."/>
            <person name="Garg A."/>
            <person name="Pachikara N."/>
            <person name="Randazzo S."/>
            <person name="Depoix D."/>
            <person name="Carcy B."/>
            <person name="Delbecq S."/>
            <person name="Frutos R."/>
            <person name="Silva J.C."/>
            <person name="Sutton R."/>
            <person name="Krause P.J."/>
            <person name="Mamoun C.B."/>
        </authorList>
    </citation>
    <scope>NUCLEOTIDE SEQUENCE [LARGE SCALE GENOMIC DNA]</scope>
    <source>
        <strain evidence="2 3">RI</strain>
    </source>
</reference>
<dbReference type="PANTHER" id="PTHR23355:SF9">
    <property type="entry name" value="DIS3-LIKE EXONUCLEASE 2"/>
    <property type="match status" value="1"/>
</dbReference>
<dbReference type="KEGG" id="bmic:BMR1_02g01290"/>
<dbReference type="PANTHER" id="PTHR23355">
    <property type="entry name" value="RIBONUCLEASE"/>
    <property type="match status" value="1"/>
</dbReference>
<dbReference type="OrthoDB" id="372421at2759"/>
<proteinExistence type="predicted"/>
<dbReference type="GO" id="GO:0006402">
    <property type="term" value="P:mRNA catabolic process"/>
    <property type="evidence" value="ECO:0007669"/>
    <property type="project" value="TreeGrafter"/>
</dbReference>
<protein>
    <submittedName>
        <fullName evidence="2">DIS3-like exonuclease 2</fullName>
        <ecNumber evidence="2">3.1.13.-</ecNumber>
    </submittedName>
</protein>
<dbReference type="SMART" id="SM00955">
    <property type="entry name" value="RNB"/>
    <property type="match status" value="1"/>
</dbReference>
<dbReference type="EC" id="3.1.13.-" evidence="2"/>
<keyword evidence="3" id="KW-1185">Reference proteome</keyword>
<name>I7IQ28_BABMR</name>
<dbReference type="AlphaFoldDB" id="I7IQ28"/>
<dbReference type="Proteomes" id="UP000002899">
    <property type="component" value="Chromosome II"/>
</dbReference>
<dbReference type="InterPro" id="IPR001900">
    <property type="entry name" value="RNase_II/R"/>
</dbReference>
<organism evidence="2 3">
    <name type="scientific">Babesia microti (strain RI)</name>
    <dbReference type="NCBI Taxonomy" id="1133968"/>
    <lineage>
        <taxon>Eukaryota</taxon>
        <taxon>Sar</taxon>
        <taxon>Alveolata</taxon>
        <taxon>Apicomplexa</taxon>
        <taxon>Aconoidasida</taxon>
        <taxon>Piroplasmida</taxon>
        <taxon>Babesiidae</taxon>
        <taxon>Babesia</taxon>
    </lineage>
</organism>
<dbReference type="SUPFAM" id="SSF50249">
    <property type="entry name" value="Nucleic acid-binding proteins"/>
    <property type="match status" value="2"/>
</dbReference>
<dbReference type="Pfam" id="PF17849">
    <property type="entry name" value="OB_Dis3"/>
    <property type="match status" value="1"/>
</dbReference>